<dbReference type="GO" id="GO:0043565">
    <property type="term" value="F:sequence-specific DNA binding"/>
    <property type="evidence" value="ECO:0007669"/>
    <property type="project" value="InterPro"/>
</dbReference>
<keyword evidence="3" id="KW-0238">DNA-binding</keyword>
<feature type="region of interest" description="Disordered" evidence="6">
    <location>
        <begin position="1"/>
        <end position="22"/>
    </location>
</feature>
<dbReference type="InterPro" id="IPR003657">
    <property type="entry name" value="WRKY_dom"/>
</dbReference>
<comment type="subcellular location">
    <subcellularLocation>
        <location evidence="1">Nucleus</location>
    </subcellularLocation>
</comment>
<evidence type="ECO:0000256" key="6">
    <source>
        <dbReference type="SAM" id="MobiDB-lite"/>
    </source>
</evidence>
<dbReference type="PANTHER" id="PTHR31221">
    <property type="entry name" value="WRKY TRANSCRIPTION FACTOR PROTEIN 1-RELATED"/>
    <property type="match status" value="1"/>
</dbReference>
<dbReference type="PROSITE" id="PS50811">
    <property type="entry name" value="WRKY"/>
    <property type="match status" value="1"/>
</dbReference>
<dbReference type="Gene3D" id="2.20.25.80">
    <property type="entry name" value="WRKY domain"/>
    <property type="match status" value="1"/>
</dbReference>
<protein>
    <submittedName>
        <fullName evidence="8">WRKY51</fullName>
    </submittedName>
</protein>
<feature type="compositionally biased region" description="Low complexity" evidence="6">
    <location>
        <begin position="81"/>
        <end position="95"/>
    </location>
</feature>
<reference evidence="8" key="1">
    <citation type="submission" date="2019-02" db="EMBL/GenBank/DDBJ databases">
        <authorList>
            <person name="Goyal P."/>
            <person name="Manzoor M.M."/>
            <person name="Vishwakarma R.A."/>
            <person name="Gupta S."/>
        </authorList>
    </citation>
    <scope>NUCLEOTIDE SEQUENCE</scope>
</reference>
<name>A0A7G3LR86_GLYGL</name>
<dbReference type="GO" id="GO:0005634">
    <property type="term" value="C:nucleus"/>
    <property type="evidence" value="ECO:0007669"/>
    <property type="project" value="UniProtKB-SubCell"/>
</dbReference>
<evidence type="ECO:0000256" key="3">
    <source>
        <dbReference type="ARBA" id="ARBA00023125"/>
    </source>
</evidence>
<feature type="region of interest" description="Disordered" evidence="6">
    <location>
        <begin position="64"/>
        <end position="128"/>
    </location>
</feature>
<feature type="domain" description="WRKY" evidence="7">
    <location>
        <begin position="135"/>
        <end position="200"/>
    </location>
</feature>
<dbReference type="InterPro" id="IPR044810">
    <property type="entry name" value="WRKY_plant"/>
</dbReference>
<dbReference type="SMART" id="SM00774">
    <property type="entry name" value="WRKY"/>
    <property type="match status" value="1"/>
</dbReference>
<feature type="compositionally biased region" description="Low complexity" evidence="6">
    <location>
        <begin position="262"/>
        <end position="271"/>
    </location>
</feature>
<feature type="compositionally biased region" description="Basic residues" evidence="6">
    <location>
        <begin position="115"/>
        <end position="126"/>
    </location>
</feature>
<evidence type="ECO:0000256" key="5">
    <source>
        <dbReference type="ARBA" id="ARBA00023242"/>
    </source>
</evidence>
<keyword evidence="5" id="KW-0539">Nucleus</keyword>
<dbReference type="EMBL" id="MK511289">
    <property type="protein sequence ID" value="QFI57446.1"/>
    <property type="molecule type" value="mRNA"/>
</dbReference>
<keyword evidence="4" id="KW-0804">Transcription</keyword>
<dbReference type="GO" id="GO:0003700">
    <property type="term" value="F:DNA-binding transcription factor activity"/>
    <property type="evidence" value="ECO:0007669"/>
    <property type="project" value="InterPro"/>
</dbReference>
<sequence length="297" mass="32735">MEDKHRAAHDPATAGEFAGESSWTLNADYSDAAYYFSGERERSMFGDFGWNHVPDRIAATDEGLWPSMTGSIEPPATAAASSYRSNNQSVSSSSSEDPPEKSTVSDEKPPEIPSKSKKKGQKRIRQPRFAFMTKSEVDHLEDGYRWRKYGQKAVKNSPFPRSYYRCTNSKCTVKKRVERSSEDPTIVITTYEGRHCHHTVGFPRGGIISHEAAAFTTGQLAPTSMSQFYYPIIQSPRSDINTCSSNIISQPCQAAQDEAGRSSRSTTTPASDAPPPQPAPTDEGLLGDIVPLGMRNR</sequence>
<accession>A0A7G3LR86</accession>
<dbReference type="InterPro" id="IPR036576">
    <property type="entry name" value="WRKY_dom_sf"/>
</dbReference>
<feature type="compositionally biased region" description="Basic and acidic residues" evidence="6">
    <location>
        <begin position="98"/>
        <end position="110"/>
    </location>
</feature>
<dbReference type="Pfam" id="PF03106">
    <property type="entry name" value="WRKY"/>
    <property type="match status" value="1"/>
</dbReference>
<organism evidence="8">
    <name type="scientific">Glycyrrhiza glabra</name>
    <name type="common">Licorice</name>
    <dbReference type="NCBI Taxonomy" id="49827"/>
    <lineage>
        <taxon>Eukaryota</taxon>
        <taxon>Viridiplantae</taxon>
        <taxon>Streptophyta</taxon>
        <taxon>Embryophyta</taxon>
        <taxon>Tracheophyta</taxon>
        <taxon>Spermatophyta</taxon>
        <taxon>Magnoliopsida</taxon>
        <taxon>eudicotyledons</taxon>
        <taxon>Gunneridae</taxon>
        <taxon>Pentapetalae</taxon>
        <taxon>rosids</taxon>
        <taxon>fabids</taxon>
        <taxon>Fabales</taxon>
        <taxon>Fabaceae</taxon>
        <taxon>Papilionoideae</taxon>
        <taxon>50 kb inversion clade</taxon>
        <taxon>NPAAA clade</taxon>
        <taxon>Hologalegina</taxon>
        <taxon>IRL clade</taxon>
        <taxon>Galegeae</taxon>
        <taxon>Glycyrrhiza</taxon>
    </lineage>
</organism>
<proteinExistence type="evidence at transcript level"/>
<evidence type="ECO:0000313" key="8">
    <source>
        <dbReference type="EMBL" id="QFI57446.1"/>
    </source>
</evidence>
<keyword evidence="2" id="KW-0805">Transcription regulation</keyword>
<feature type="region of interest" description="Disordered" evidence="6">
    <location>
        <begin position="251"/>
        <end position="297"/>
    </location>
</feature>
<evidence type="ECO:0000256" key="2">
    <source>
        <dbReference type="ARBA" id="ARBA00023015"/>
    </source>
</evidence>
<dbReference type="SUPFAM" id="SSF118290">
    <property type="entry name" value="WRKY DNA-binding domain"/>
    <property type="match status" value="1"/>
</dbReference>
<evidence type="ECO:0000256" key="1">
    <source>
        <dbReference type="ARBA" id="ARBA00004123"/>
    </source>
</evidence>
<dbReference type="PANTHER" id="PTHR31221:SF334">
    <property type="entry name" value="WRKY TRANSCRIPTION FACTOR 57-RELATED"/>
    <property type="match status" value="1"/>
</dbReference>
<dbReference type="FunFam" id="2.20.25.80:FF:000003">
    <property type="entry name" value="WRKY transcription factor 57"/>
    <property type="match status" value="1"/>
</dbReference>
<dbReference type="AlphaFoldDB" id="A0A7G3LR86"/>
<evidence type="ECO:0000256" key="4">
    <source>
        <dbReference type="ARBA" id="ARBA00023163"/>
    </source>
</evidence>
<evidence type="ECO:0000259" key="7">
    <source>
        <dbReference type="PROSITE" id="PS50811"/>
    </source>
</evidence>